<dbReference type="Proteomes" id="UP000057609">
    <property type="component" value="Chromosome"/>
</dbReference>
<evidence type="ECO:0000313" key="2">
    <source>
        <dbReference type="EMBL" id="AJE03572.1"/>
    </source>
</evidence>
<dbReference type="Gene3D" id="3.60.21.10">
    <property type="match status" value="1"/>
</dbReference>
<dbReference type="HOGENOM" id="CLU_023125_4_2_7"/>
<dbReference type="SUPFAM" id="SSF56300">
    <property type="entry name" value="Metallo-dependent phosphatases"/>
    <property type="match status" value="1"/>
</dbReference>
<dbReference type="EMBL" id="CP009788">
    <property type="protein sequence ID" value="AJE03572.1"/>
    <property type="molecule type" value="Genomic_DNA"/>
</dbReference>
<dbReference type="Pfam" id="PF00149">
    <property type="entry name" value="Metallophos"/>
    <property type="match status" value="1"/>
</dbReference>
<dbReference type="GO" id="GO:0005737">
    <property type="term" value="C:cytoplasm"/>
    <property type="evidence" value="ECO:0007669"/>
    <property type="project" value="TreeGrafter"/>
</dbReference>
<dbReference type="GO" id="GO:0016791">
    <property type="term" value="F:phosphatase activity"/>
    <property type="evidence" value="ECO:0007669"/>
    <property type="project" value="TreeGrafter"/>
</dbReference>
<dbReference type="PANTHER" id="PTHR42850">
    <property type="entry name" value="METALLOPHOSPHOESTERASE"/>
    <property type="match status" value="1"/>
</dbReference>
<accession>A0A0B5BAG5</accession>
<organism evidence="2 3">
    <name type="scientific">Geobacter pickeringii</name>
    <dbReference type="NCBI Taxonomy" id="345632"/>
    <lineage>
        <taxon>Bacteria</taxon>
        <taxon>Pseudomonadati</taxon>
        <taxon>Thermodesulfobacteriota</taxon>
        <taxon>Desulfuromonadia</taxon>
        <taxon>Geobacterales</taxon>
        <taxon>Geobacteraceae</taxon>
        <taxon>Geobacter</taxon>
    </lineage>
</organism>
<name>A0A0B5BAG5_9BACT</name>
<evidence type="ECO:0000259" key="1">
    <source>
        <dbReference type="Pfam" id="PF00149"/>
    </source>
</evidence>
<reference evidence="2 3" key="1">
    <citation type="journal article" date="2015" name="Genome Announc.">
        <title>Complete Genome of Geobacter pickeringii G13T, a Metal-Reducing Isolate from Sedimentary Kaolin Deposits.</title>
        <authorList>
            <person name="Badalamenti J.P."/>
            <person name="Bond D.R."/>
        </authorList>
    </citation>
    <scope>NUCLEOTIDE SEQUENCE [LARGE SCALE GENOMIC DNA]</scope>
    <source>
        <strain evidence="2 3">G13</strain>
    </source>
</reference>
<dbReference type="AlphaFoldDB" id="A0A0B5BAG5"/>
<evidence type="ECO:0000313" key="3">
    <source>
        <dbReference type="Proteomes" id="UP000057609"/>
    </source>
</evidence>
<dbReference type="OrthoDB" id="9807890at2"/>
<dbReference type="InterPro" id="IPR029052">
    <property type="entry name" value="Metallo-depent_PP-like"/>
</dbReference>
<dbReference type="InterPro" id="IPR050126">
    <property type="entry name" value="Ap4A_hydrolase"/>
</dbReference>
<dbReference type="GO" id="GO:0008803">
    <property type="term" value="F:bis(5'-nucleosyl)-tetraphosphatase (symmetrical) activity"/>
    <property type="evidence" value="ECO:0007669"/>
    <property type="project" value="TreeGrafter"/>
</dbReference>
<sequence length="228" mass="25720">MPGSRTFVIADIHGCCRTFRRLLFDMLHLKKNDTLYLLGDYIDRGSDSKGVIENIMEMQANGYDTRPIKGNHEHLLLESLRAPPNRGLAEWLDNGGYATLKSYGVTHPLEIPFEHIQFMLSLPLYYVTDTHIFVHAGLDFDLDEPLSQEGENAMLWKRSTEVDESRLAGRILVSGHTPLPLSSIKQRLTGPHIRLDNGCVYGDLLPEMGSLVALELMSDRLFVQENIG</sequence>
<protein>
    <recommendedName>
        <fullName evidence="1">Calcineurin-like phosphoesterase domain-containing protein</fullName>
    </recommendedName>
</protein>
<dbReference type="RefSeq" id="WP_039742620.1">
    <property type="nucleotide sequence ID" value="NZ_CP009788.1"/>
</dbReference>
<keyword evidence="3" id="KW-1185">Reference proteome</keyword>
<dbReference type="PANTHER" id="PTHR42850:SF4">
    <property type="entry name" value="ZINC-DEPENDENT ENDOPOLYPHOSPHATASE"/>
    <property type="match status" value="1"/>
</dbReference>
<dbReference type="GO" id="GO:0110154">
    <property type="term" value="P:RNA decapping"/>
    <property type="evidence" value="ECO:0007669"/>
    <property type="project" value="TreeGrafter"/>
</dbReference>
<gene>
    <name evidence="2" type="ORF">GPICK_09590</name>
</gene>
<dbReference type="KEGG" id="gpi:GPICK_09590"/>
<dbReference type="STRING" id="345632.GPICK_09590"/>
<feature type="domain" description="Calcineurin-like phosphoesterase" evidence="1">
    <location>
        <begin position="5"/>
        <end position="182"/>
    </location>
</feature>
<dbReference type="InterPro" id="IPR004843">
    <property type="entry name" value="Calcineurin-like_PHP"/>
</dbReference>
<proteinExistence type="predicted"/>